<dbReference type="Gene3D" id="3.10.50.40">
    <property type="match status" value="2"/>
</dbReference>
<dbReference type="RefSeq" id="WP_143880129.1">
    <property type="nucleotide sequence ID" value="NZ_BAABLZ010000001.1"/>
</dbReference>
<dbReference type="PROSITE" id="PS50198">
    <property type="entry name" value="PPIC_PPIASE_2"/>
    <property type="match status" value="2"/>
</dbReference>
<dbReference type="Proteomes" id="UP000315891">
    <property type="component" value="Chromosome"/>
</dbReference>
<feature type="domain" description="PpiC" evidence="8">
    <location>
        <begin position="169"/>
        <end position="271"/>
    </location>
</feature>
<keyword evidence="4 7" id="KW-0697">Rotamase</keyword>
<accession>A0A516V7X7</accession>
<dbReference type="GO" id="GO:0042277">
    <property type="term" value="F:peptide binding"/>
    <property type="evidence" value="ECO:0007669"/>
    <property type="project" value="InterPro"/>
</dbReference>
<evidence type="ECO:0000259" key="8">
    <source>
        <dbReference type="PROSITE" id="PS50198"/>
    </source>
</evidence>
<dbReference type="OrthoDB" id="14196at2"/>
<dbReference type="Pfam" id="PF09312">
    <property type="entry name" value="SurA_N"/>
    <property type="match status" value="1"/>
</dbReference>
<dbReference type="GO" id="GO:0030288">
    <property type="term" value="C:outer membrane-bounded periplasmic space"/>
    <property type="evidence" value="ECO:0007669"/>
    <property type="project" value="InterPro"/>
</dbReference>
<evidence type="ECO:0000313" key="10">
    <source>
        <dbReference type="Proteomes" id="UP000315891"/>
    </source>
</evidence>
<evidence type="ECO:0000256" key="1">
    <source>
        <dbReference type="ARBA" id="ARBA00022729"/>
    </source>
</evidence>
<dbReference type="EMBL" id="CP041742">
    <property type="protein sequence ID" value="QDQ74620.1"/>
    <property type="molecule type" value="Genomic_DNA"/>
</dbReference>
<keyword evidence="3 7" id="KW-0574">Periplasm</keyword>
<feature type="signal peptide" evidence="7">
    <location>
        <begin position="1"/>
        <end position="20"/>
    </location>
</feature>
<dbReference type="SUPFAM" id="SSF54534">
    <property type="entry name" value="FKBP-like"/>
    <property type="match status" value="2"/>
</dbReference>
<comment type="function">
    <text evidence="7">Chaperone involved in the correct folding and assembly of outer membrane proteins. Recognizes specific patterns of aromatic residues and the orientation of their side chains, which are found more frequently in integral outer membrane proteins. May act in both early periplasmic and late outer membrane-associated steps of protein maturation.</text>
</comment>
<dbReference type="GO" id="GO:0006457">
    <property type="term" value="P:protein folding"/>
    <property type="evidence" value="ECO:0007669"/>
    <property type="project" value="UniProtKB-UniRule"/>
</dbReference>
<evidence type="ECO:0000256" key="7">
    <source>
        <dbReference type="HAMAP-Rule" id="MF_01183"/>
    </source>
</evidence>
<evidence type="ECO:0000256" key="6">
    <source>
        <dbReference type="ARBA" id="ARBA00023235"/>
    </source>
</evidence>
<dbReference type="GO" id="GO:0043165">
    <property type="term" value="P:Gram-negative-bacterium-type cell outer membrane assembly"/>
    <property type="evidence" value="ECO:0007669"/>
    <property type="project" value="InterPro"/>
</dbReference>
<dbReference type="InterPro" id="IPR027304">
    <property type="entry name" value="Trigger_fact/SurA_dom_sf"/>
</dbReference>
<name>A0A516V7X7_9GAMM</name>
<sequence precursor="true">MKTLLASLLAACLLAGNAFAQTVQPIDRIVAVVNDDVVLQSELDRAIQNIQNQYAKQPNAQLPPADVLRKQVLERLVMVRLQVMQASQQGIRVSDQDVDAAIAGVANQNHLSVDQLRANLGTEGLDYASFRDSIRDEIAIQRLRQRYAQTSISVSDAEVDAAMATQANSAQYHLAHLLVALPENPTPEQIDVAQKKIEGVKGLIDRGEMDFATAAARYSDSQNALEGGDLGWRSADEIPTAFANMISGMKAGQVIGPIRGASGFQLVQLVETRSAADAPAGAAQMVTQYQARHILVRVDDKTSDADAKARIDTLRARIAGGADFATVARENSDDLSTKPNGGDLGWFNADAFGPDFGAQVSGLQDGQVSQPFKTQAGWHIVQREGSRQVDATDENRRAQVRESIGQRKLEESWSRYLQQLRGEAYVDIHPADDGAASPNGG</sequence>
<dbReference type="InterPro" id="IPR023034">
    <property type="entry name" value="PPIase_SurA"/>
</dbReference>
<dbReference type="InterPro" id="IPR046357">
    <property type="entry name" value="PPIase_dom_sf"/>
</dbReference>
<feature type="domain" description="PpiC" evidence="8">
    <location>
        <begin position="286"/>
        <end position="385"/>
    </location>
</feature>
<comment type="subcellular location">
    <subcellularLocation>
        <location evidence="7">Periplasm</location>
    </subcellularLocation>
    <text evidence="7">Is capable of associating with the outer membrane.</text>
</comment>
<dbReference type="EC" id="5.2.1.8" evidence="7"/>
<feature type="chain" id="PRO_5022274399" description="Chaperone SurA" evidence="7">
    <location>
        <begin position="21"/>
        <end position="441"/>
    </location>
</feature>
<keyword evidence="2 7" id="KW-0677">Repeat</keyword>
<evidence type="ECO:0000256" key="5">
    <source>
        <dbReference type="ARBA" id="ARBA00023186"/>
    </source>
</evidence>
<dbReference type="HAMAP" id="MF_01183">
    <property type="entry name" value="Chaperone_SurA"/>
    <property type="match status" value="1"/>
</dbReference>
<dbReference type="Pfam" id="PF00639">
    <property type="entry name" value="Rotamase"/>
    <property type="match status" value="2"/>
</dbReference>
<protein>
    <recommendedName>
        <fullName evidence="7">Chaperone SurA</fullName>
    </recommendedName>
    <alternativeName>
        <fullName evidence="7">Peptidyl-prolyl cis-trans isomerase SurA</fullName>
        <shortName evidence="7">PPIase SurA</shortName>
        <ecNumber evidence="7">5.2.1.8</ecNumber>
    </alternativeName>
    <alternativeName>
        <fullName evidence="7">Rotamase SurA</fullName>
    </alternativeName>
</protein>
<dbReference type="PANTHER" id="PTHR47637:SF1">
    <property type="entry name" value="CHAPERONE SURA"/>
    <property type="match status" value="1"/>
</dbReference>
<evidence type="ECO:0000256" key="3">
    <source>
        <dbReference type="ARBA" id="ARBA00022764"/>
    </source>
</evidence>
<evidence type="ECO:0000313" key="9">
    <source>
        <dbReference type="EMBL" id="QDQ74620.1"/>
    </source>
</evidence>
<dbReference type="InterPro" id="IPR000297">
    <property type="entry name" value="PPIase_PpiC"/>
</dbReference>
<dbReference type="GO" id="GO:0051082">
    <property type="term" value="F:unfolded protein binding"/>
    <property type="evidence" value="ECO:0007669"/>
    <property type="project" value="UniProtKB-UniRule"/>
</dbReference>
<organism evidence="9 10">
    <name type="scientific">Pseudoluteimonas lycopersici</name>
    <dbReference type="NCBI Taxonomy" id="1324796"/>
    <lineage>
        <taxon>Bacteria</taxon>
        <taxon>Pseudomonadati</taxon>
        <taxon>Pseudomonadota</taxon>
        <taxon>Gammaproteobacteria</taxon>
        <taxon>Lysobacterales</taxon>
        <taxon>Lysobacteraceae</taxon>
        <taxon>Pseudoluteimonas</taxon>
    </lineage>
</organism>
<dbReference type="PANTHER" id="PTHR47637">
    <property type="entry name" value="CHAPERONE SURA"/>
    <property type="match status" value="1"/>
</dbReference>
<comment type="catalytic activity">
    <reaction evidence="7">
        <text>[protein]-peptidylproline (omega=180) = [protein]-peptidylproline (omega=0)</text>
        <dbReference type="Rhea" id="RHEA:16237"/>
        <dbReference type="Rhea" id="RHEA-COMP:10747"/>
        <dbReference type="Rhea" id="RHEA-COMP:10748"/>
        <dbReference type="ChEBI" id="CHEBI:83833"/>
        <dbReference type="ChEBI" id="CHEBI:83834"/>
        <dbReference type="EC" id="5.2.1.8"/>
    </reaction>
</comment>
<dbReference type="SUPFAM" id="SSF109998">
    <property type="entry name" value="Triger factor/SurA peptide-binding domain-like"/>
    <property type="match status" value="1"/>
</dbReference>
<proteinExistence type="inferred from homology"/>
<dbReference type="InterPro" id="IPR015391">
    <property type="entry name" value="SurA_N"/>
</dbReference>
<comment type="domain">
    <text evidence="7">The PPIase activity resides only in the second parvulin domain. The N-terminal region and the C-terminal tail are necessary and sufficient for the chaperone activity of SurA. The PPIase activity is dispensable for SurA to function as a chaperone. The N-terminal region and the C-terminal tail are also required for porin recognition.</text>
</comment>
<dbReference type="GO" id="GO:0050821">
    <property type="term" value="P:protein stabilization"/>
    <property type="evidence" value="ECO:0007669"/>
    <property type="project" value="InterPro"/>
</dbReference>
<dbReference type="Gene3D" id="1.10.4030.10">
    <property type="entry name" value="Porin chaperone SurA, peptide-binding domain"/>
    <property type="match status" value="1"/>
</dbReference>
<reference evidence="9 10" key="1">
    <citation type="submission" date="2019-07" db="EMBL/GenBank/DDBJ databases">
        <title>Lysobacter weifangensis sp. nov., isolated from bensulfuron-methyl contaminated farmland soil.</title>
        <authorList>
            <person name="Zhao H."/>
        </authorList>
    </citation>
    <scope>NUCLEOTIDE SEQUENCE [LARGE SCALE GENOMIC DNA]</scope>
    <source>
        <strain evidence="9 10">CC-Bw-6</strain>
    </source>
</reference>
<keyword evidence="5 7" id="KW-0143">Chaperone</keyword>
<evidence type="ECO:0000256" key="4">
    <source>
        <dbReference type="ARBA" id="ARBA00023110"/>
    </source>
</evidence>
<dbReference type="InterPro" id="IPR050280">
    <property type="entry name" value="OMP_Chaperone_SurA"/>
</dbReference>
<keyword evidence="6 7" id="KW-0413">Isomerase</keyword>
<dbReference type="PROSITE" id="PS01096">
    <property type="entry name" value="PPIC_PPIASE_1"/>
    <property type="match status" value="1"/>
</dbReference>
<evidence type="ECO:0000256" key="2">
    <source>
        <dbReference type="ARBA" id="ARBA00022737"/>
    </source>
</evidence>
<keyword evidence="10" id="KW-1185">Reference proteome</keyword>
<dbReference type="GO" id="GO:0003755">
    <property type="term" value="F:peptidyl-prolyl cis-trans isomerase activity"/>
    <property type="evidence" value="ECO:0007669"/>
    <property type="project" value="UniProtKB-UniRule"/>
</dbReference>
<dbReference type="AlphaFoldDB" id="A0A516V7X7"/>
<keyword evidence="1 7" id="KW-0732">Signal</keyword>
<dbReference type="InterPro" id="IPR023058">
    <property type="entry name" value="PPIase_PpiC_CS"/>
</dbReference>
<gene>
    <name evidence="7" type="primary">surA</name>
    <name evidence="9" type="ORF">FNZ56_12370</name>
</gene>